<evidence type="ECO:0000256" key="2">
    <source>
        <dbReference type="ARBA" id="ARBA00022692"/>
    </source>
</evidence>
<dbReference type="PANTHER" id="PTHR42829">
    <property type="entry name" value="NADH-UBIQUINONE OXIDOREDUCTASE CHAIN 5"/>
    <property type="match status" value="1"/>
</dbReference>
<feature type="transmembrane region" description="Helical" evidence="5">
    <location>
        <begin position="678"/>
        <end position="696"/>
    </location>
</feature>
<dbReference type="AlphaFoldDB" id="G1FLD7"/>
<feature type="transmembrane region" description="Helical" evidence="5">
    <location>
        <begin position="58"/>
        <end position="82"/>
    </location>
</feature>
<feature type="transmembrane region" description="Helical" evidence="5">
    <location>
        <begin position="402"/>
        <end position="423"/>
    </location>
</feature>
<geneLocation type="mitochondrion" evidence="7"/>
<evidence type="ECO:0000256" key="5">
    <source>
        <dbReference type="SAM" id="Phobius"/>
    </source>
</evidence>
<accession>G1FLD7</accession>
<feature type="domain" description="NADH:quinone oxidoreductase/Mrp antiporter transmembrane" evidence="6">
    <location>
        <begin position="253"/>
        <end position="545"/>
    </location>
</feature>
<protein>
    <submittedName>
        <fullName evidence="7">NADH dehydrogenase subunit 5</fullName>
    </submittedName>
</protein>
<feature type="transmembrane region" description="Helical" evidence="5">
    <location>
        <begin position="435"/>
        <end position="452"/>
    </location>
</feature>
<dbReference type="PANTHER" id="PTHR42829:SF2">
    <property type="entry name" value="NADH-UBIQUINONE OXIDOREDUCTASE CHAIN 5"/>
    <property type="match status" value="1"/>
</dbReference>
<dbReference type="Pfam" id="PF00361">
    <property type="entry name" value="Proton_antipo_M"/>
    <property type="match status" value="1"/>
</dbReference>
<feature type="transmembrane region" description="Helical" evidence="5">
    <location>
        <begin position="378"/>
        <end position="396"/>
    </location>
</feature>
<keyword evidence="3 5" id="KW-1133">Transmembrane helix</keyword>
<feature type="transmembrane region" description="Helical" evidence="5">
    <location>
        <begin position="299"/>
        <end position="324"/>
    </location>
</feature>
<evidence type="ECO:0000259" key="6">
    <source>
        <dbReference type="Pfam" id="PF00361"/>
    </source>
</evidence>
<evidence type="ECO:0000313" key="7">
    <source>
        <dbReference type="EMBL" id="AEL89279.1"/>
    </source>
</evidence>
<feature type="transmembrane region" description="Helical" evidence="5">
    <location>
        <begin position="148"/>
        <end position="170"/>
    </location>
</feature>
<dbReference type="RefSeq" id="YP_004841737.1">
    <property type="nucleotide sequence ID" value="NC_015981.1"/>
</dbReference>
<gene>
    <name evidence="7" type="ORF">IMG5_M206975</name>
</gene>
<dbReference type="EMBL" id="JN227086">
    <property type="protein sequence ID" value="AEL89279.1"/>
    <property type="molecule type" value="Genomic_DNA"/>
</dbReference>
<feature type="transmembrane region" description="Helical" evidence="5">
    <location>
        <begin position="205"/>
        <end position="224"/>
    </location>
</feature>
<dbReference type="GeneID" id="11123005"/>
<dbReference type="GO" id="GO:0008137">
    <property type="term" value="F:NADH dehydrogenase (ubiquinone) activity"/>
    <property type="evidence" value="ECO:0007669"/>
    <property type="project" value="InterPro"/>
</dbReference>
<evidence type="ECO:0000256" key="3">
    <source>
        <dbReference type="ARBA" id="ARBA00022989"/>
    </source>
</evidence>
<dbReference type="InterPro" id="IPR001750">
    <property type="entry name" value="ND/Mrp_TM"/>
</dbReference>
<dbReference type="InterPro" id="IPR003945">
    <property type="entry name" value="NU5C-like"/>
</dbReference>
<proteinExistence type="predicted"/>
<dbReference type="PRINTS" id="PR01434">
    <property type="entry name" value="NADHDHGNASE5"/>
</dbReference>
<dbReference type="GO" id="GO:0042773">
    <property type="term" value="P:ATP synthesis coupled electron transport"/>
    <property type="evidence" value="ECO:0007669"/>
    <property type="project" value="InterPro"/>
</dbReference>
<sequence>MYYNNIFNNLLNLKKSIIYLFKIFNINKIFYNKNLLINYIEKIYFNFKNTNLLKSFKITYILIIVFFIYLIFLNKVFFFILLYNSFNYINLLYSLLNFNFHQNLLDYFLFDIFKINYIKIEPIFLLFNIFFFLSTIFSLFSINFLGFYGVFILNLISLFLFWLSLIYCFYLIFFKNIYFFISMFNWINLYIDYKISLDLIYDSTSLSFLFLTITIGLFVYIYSFSYFRYEPSVDRLLIYLNLFMLSMNFLVTSSNFISLILGWELIGLTSFFLINFWINRVGTFKAAFKAYSFNKLSDFFLLLAVIFIFNTSYSLDIFIFNNTIHLYEVFYINIFNINIKYLDIISFLFIGCIFIKSAQIIGHLWLPDSMEAPVPASALIHSATLVSAGIFLLIRLSPLFELSYYSSIILPISGALTALYGSIVASFQSDTKKTLAYSTISHCGYLVLLYTTNLVEFVILYLYVHGFFKAATFLCVGNVNRFSKNNQDFKLMGYYYKFLPFECFTIFICLLNLSSIPLTLGFYIKHLLFLSFKNDFIVFYILFSITLLSGVMSIFYSFRLFYSIFFDIKKSKKNNYISIIKSNLNSLYYSNTSLISNISILLLLIFSYIIILILYNLVISDIYYFSDIQLFKLSSLFLYNVININTYLFNVSILNWFIILLINTLIFLNWRYSYYSIYSKNTLIKLLLLVLLFINII</sequence>
<dbReference type="GO" id="GO:0015990">
    <property type="term" value="P:electron transport coupled proton transport"/>
    <property type="evidence" value="ECO:0007669"/>
    <property type="project" value="TreeGrafter"/>
</dbReference>
<name>G1FLD7_ICHMU</name>
<feature type="transmembrane region" description="Helical" evidence="5">
    <location>
        <begin position="594"/>
        <end position="616"/>
    </location>
</feature>
<keyword evidence="7" id="KW-0496">Mitochondrion</keyword>
<feature type="transmembrane region" description="Helical" evidence="5">
    <location>
        <begin position="122"/>
        <end position="142"/>
    </location>
</feature>
<feature type="transmembrane region" description="Helical" evidence="5">
    <location>
        <begin position="458"/>
        <end position="477"/>
    </location>
</feature>
<reference evidence="7" key="1">
    <citation type="submission" date="2011-07" db="EMBL/GenBank/DDBJ databases">
        <authorList>
            <person name="Coyne R."/>
            <person name="Brami D."/>
            <person name="Johnson J."/>
            <person name="Hostetler J."/>
            <person name="Hannick L."/>
            <person name="Clark T."/>
            <person name="Cassidy-Hanley D."/>
            <person name="Inman J."/>
        </authorList>
    </citation>
    <scope>NUCLEOTIDE SEQUENCE</scope>
    <source>
        <strain evidence="7">G5</strain>
    </source>
</reference>
<evidence type="ECO:0000256" key="4">
    <source>
        <dbReference type="ARBA" id="ARBA00023136"/>
    </source>
</evidence>
<feature type="transmembrane region" description="Helical" evidence="5">
    <location>
        <begin position="344"/>
        <end position="366"/>
    </location>
</feature>
<feature type="transmembrane region" description="Helical" evidence="5">
    <location>
        <begin position="536"/>
        <end position="562"/>
    </location>
</feature>
<dbReference type="GO" id="GO:0003954">
    <property type="term" value="F:NADH dehydrogenase activity"/>
    <property type="evidence" value="ECO:0007669"/>
    <property type="project" value="TreeGrafter"/>
</dbReference>
<evidence type="ECO:0000256" key="1">
    <source>
        <dbReference type="ARBA" id="ARBA00004141"/>
    </source>
</evidence>
<comment type="subcellular location">
    <subcellularLocation>
        <location evidence="1">Membrane</location>
        <topology evidence="1">Multi-pass membrane protein</topology>
    </subcellularLocation>
</comment>
<keyword evidence="2 5" id="KW-0812">Transmembrane</keyword>
<feature type="transmembrane region" description="Helical" evidence="5">
    <location>
        <begin position="498"/>
        <end position="524"/>
    </location>
</feature>
<organism evidence="7">
    <name type="scientific">Ichthyophthirius multifiliis</name>
    <name type="common">White spot disease agent</name>
    <name type="synonym">Ich</name>
    <dbReference type="NCBI Taxonomy" id="5932"/>
    <lineage>
        <taxon>Eukaryota</taxon>
        <taxon>Sar</taxon>
        <taxon>Alveolata</taxon>
        <taxon>Ciliophora</taxon>
        <taxon>Intramacronucleata</taxon>
        <taxon>Oligohymenophorea</taxon>
        <taxon>Hymenostomatida</taxon>
        <taxon>Ophryoglenina</taxon>
        <taxon>Ichthyophthirius</taxon>
    </lineage>
</organism>
<keyword evidence="4 5" id="KW-0472">Membrane</keyword>
<feature type="transmembrane region" description="Helical" evidence="5">
    <location>
        <begin position="260"/>
        <end position="278"/>
    </location>
</feature>
<dbReference type="GO" id="GO:0016020">
    <property type="term" value="C:membrane"/>
    <property type="evidence" value="ECO:0007669"/>
    <property type="project" value="UniProtKB-SubCell"/>
</dbReference>
<feature type="transmembrane region" description="Helical" evidence="5">
    <location>
        <begin position="236"/>
        <end position="254"/>
    </location>
</feature>